<evidence type="ECO:0000256" key="3">
    <source>
        <dbReference type="ARBA" id="ARBA00022960"/>
    </source>
</evidence>
<evidence type="ECO:0000313" key="9">
    <source>
        <dbReference type="Proteomes" id="UP001629214"/>
    </source>
</evidence>
<feature type="binding site" evidence="7">
    <location>
        <begin position="57"/>
        <end position="58"/>
    </location>
    <ligand>
        <name>substrate</name>
    </ligand>
</feature>
<keyword evidence="4 7" id="KW-0573">Peptidoglycan synthesis</keyword>
<dbReference type="Gene3D" id="3.40.50.1860">
    <property type="match status" value="2"/>
</dbReference>
<feature type="active site" description="Proton donor/acceptor" evidence="7">
    <location>
        <position position="201"/>
    </location>
</feature>
<dbReference type="Pfam" id="PF01177">
    <property type="entry name" value="Asp_Glu_race"/>
    <property type="match status" value="1"/>
</dbReference>
<organism evidence="8 9">
    <name type="scientific">Herbaspirillum rhizosphaerae</name>
    <dbReference type="NCBI Taxonomy" id="346179"/>
    <lineage>
        <taxon>Bacteria</taxon>
        <taxon>Pseudomonadati</taxon>
        <taxon>Pseudomonadota</taxon>
        <taxon>Betaproteobacteria</taxon>
        <taxon>Burkholderiales</taxon>
        <taxon>Oxalobacteraceae</taxon>
        <taxon>Herbaspirillum</taxon>
    </lineage>
</organism>
<feature type="binding site" evidence="7">
    <location>
        <begin position="25"/>
        <end position="26"/>
    </location>
    <ligand>
        <name>substrate</name>
    </ligand>
</feature>
<dbReference type="InterPro" id="IPR001920">
    <property type="entry name" value="Asp/Glu_race"/>
</dbReference>
<feature type="active site" description="Proton donor/acceptor" evidence="7">
    <location>
        <position position="88"/>
    </location>
</feature>
<evidence type="ECO:0000256" key="2">
    <source>
        <dbReference type="ARBA" id="ARBA00013090"/>
    </source>
</evidence>
<comment type="similarity">
    <text evidence="7">Belongs to the aspartate/glutamate racemases family.</text>
</comment>
<comment type="function">
    <text evidence="7">Provides the (R)-glutamate required for cell wall biosynthesis.</text>
</comment>
<dbReference type="Proteomes" id="UP001629214">
    <property type="component" value="Unassembled WGS sequence"/>
</dbReference>
<dbReference type="InterPro" id="IPR004391">
    <property type="entry name" value="Glu_race"/>
</dbReference>
<dbReference type="EC" id="5.1.1.3" evidence="2 7"/>
<evidence type="ECO:0000256" key="4">
    <source>
        <dbReference type="ARBA" id="ARBA00022984"/>
    </source>
</evidence>
<keyword evidence="9" id="KW-1185">Reference proteome</keyword>
<dbReference type="PANTHER" id="PTHR21198:SF2">
    <property type="entry name" value="GLUTAMATE RACEMASE"/>
    <property type="match status" value="1"/>
</dbReference>
<comment type="pathway">
    <text evidence="7">Cell wall biogenesis; peptidoglycan biosynthesis.</text>
</comment>
<evidence type="ECO:0000256" key="6">
    <source>
        <dbReference type="ARBA" id="ARBA00023316"/>
    </source>
</evidence>
<dbReference type="NCBIfam" id="TIGR00067">
    <property type="entry name" value="glut_race"/>
    <property type="match status" value="1"/>
</dbReference>
<comment type="catalytic activity">
    <reaction evidence="1 7">
        <text>L-glutamate = D-glutamate</text>
        <dbReference type="Rhea" id="RHEA:12813"/>
        <dbReference type="ChEBI" id="CHEBI:29985"/>
        <dbReference type="ChEBI" id="CHEBI:29986"/>
        <dbReference type="EC" id="5.1.1.3"/>
    </reaction>
</comment>
<comment type="caution">
    <text evidence="8">The sequence shown here is derived from an EMBL/GenBank/DDBJ whole genome shotgun (WGS) entry which is preliminary data.</text>
</comment>
<name>A0ABW8ZCP8_9BURK</name>
<keyword evidence="6 7" id="KW-0961">Cell wall biogenesis/degradation</keyword>
<dbReference type="SUPFAM" id="SSF53681">
    <property type="entry name" value="Aspartate/glutamate racemase"/>
    <property type="match status" value="2"/>
</dbReference>
<protein>
    <recommendedName>
        <fullName evidence="2 7">Glutamate racemase</fullName>
        <ecNumber evidence="2 7">5.1.1.3</ecNumber>
    </recommendedName>
</protein>
<accession>A0ABW8ZCP8</accession>
<feature type="binding site" evidence="7">
    <location>
        <begin position="202"/>
        <end position="203"/>
    </location>
    <ligand>
        <name>substrate</name>
    </ligand>
</feature>
<sequence length="290" mass="30860">MDGTALQSHATPMPMAADAPIGIFDSGIGGLSVLRHVRIALPQEKLLYFADSGYAPYGDKNEQQIVDRSLAVAGFLIEAGIKALVVACNTATAAAIQAIREHWPQLIVIGIEPGLKPAAAQSKSKIIGVLATRSTLSSKRFVQLREQVATNTGARFLSQACVGLVDQIEKGELLAATTARLVDQYVAPLIAQGADTLVLGCTHYPFVRTLIESAAHHAGLTTPIIIDTGEAVTRHLQRLLEERSLLCNTALAQGEMTAYTTASAATLENVFSKLLKMRPDIIQIAGKTPQ</sequence>
<evidence type="ECO:0000256" key="5">
    <source>
        <dbReference type="ARBA" id="ARBA00023235"/>
    </source>
</evidence>
<dbReference type="RefSeq" id="WP_408169581.1">
    <property type="nucleotide sequence ID" value="NZ_JAQQFR010000013.1"/>
</dbReference>
<keyword evidence="5 7" id="KW-0413">Isomerase</keyword>
<evidence type="ECO:0000313" key="8">
    <source>
        <dbReference type="EMBL" id="MFL9880555.1"/>
    </source>
</evidence>
<dbReference type="InterPro" id="IPR018187">
    <property type="entry name" value="Asp/Glu_racemase_AS_1"/>
</dbReference>
<dbReference type="PROSITE" id="PS00923">
    <property type="entry name" value="ASP_GLU_RACEMASE_1"/>
    <property type="match status" value="1"/>
</dbReference>
<keyword evidence="3 7" id="KW-0133">Cell shape</keyword>
<dbReference type="InterPro" id="IPR015942">
    <property type="entry name" value="Asp/Glu/hydantoin_racemase"/>
</dbReference>
<dbReference type="EMBL" id="JAQQFR010000013">
    <property type="protein sequence ID" value="MFL9880555.1"/>
    <property type="molecule type" value="Genomic_DNA"/>
</dbReference>
<gene>
    <name evidence="7 8" type="primary">murI</name>
    <name evidence="8" type="ORF">PQR63_19315</name>
</gene>
<evidence type="ECO:0000256" key="7">
    <source>
        <dbReference type="HAMAP-Rule" id="MF_00258"/>
    </source>
</evidence>
<dbReference type="InterPro" id="IPR033134">
    <property type="entry name" value="Asp/Glu_racemase_AS_2"/>
</dbReference>
<reference evidence="8 9" key="1">
    <citation type="journal article" date="2024" name="Chem. Sci.">
        <title>Discovery of megapolipeptins by genome mining of a Burkholderiales bacteria collection.</title>
        <authorList>
            <person name="Paulo B.S."/>
            <person name="Recchia M.J.J."/>
            <person name="Lee S."/>
            <person name="Fergusson C.H."/>
            <person name="Romanowski S.B."/>
            <person name="Hernandez A."/>
            <person name="Krull N."/>
            <person name="Liu D.Y."/>
            <person name="Cavanagh H."/>
            <person name="Bos A."/>
            <person name="Gray C.A."/>
            <person name="Murphy B.T."/>
            <person name="Linington R.G."/>
            <person name="Eustaquio A.S."/>
        </authorList>
    </citation>
    <scope>NUCLEOTIDE SEQUENCE [LARGE SCALE GENOMIC DNA]</scope>
    <source>
        <strain evidence="8 9">RL21-008-BIB-B</strain>
    </source>
</reference>
<evidence type="ECO:0000256" key="1">
    <source>
        <dbReference type="ARBA" id="ARBA00001602"/>
    </source>
</evidence>
<dbReference type="GO" id="GO:0008881">
    <property type="term" value="F:glutamate racemase activity"/>
    <property type="evidence" value="ECO:0007669"/>
    <property type="project" value="UniProtKB-EC"/>
</dbReference>
<dbReference type="PANTHER" id="PTHR21198">
    <property type="entry name" value="GLUTAMATE RACEMASE"/>
    <property type="match status" value="1"/>
</dbReference>
<dbReference type="HAMAP" id="MF_00258">
    <property type="entry name" value="Glu_racemase"/>
    <property type="match status" value="1"/>
</dbReference>
<proteinExistence type="inferred from homology"/>
<feature type="binding site" evidence="7">
    <location>
        <begin position="89"/>
        <end position="90"/>
    </location>
    <ligand>
        <name>substrate</name>
    </ligand>
</feature>
<dbReference type="PROSITE" id="PS00924">
    <property type="entry name" value="ASP_GLU_RACEMASE_2"/>
    <property type="match status" value="1"/>
</dbReference>